<dbReference type="Proteomes" id="UP000092582">
    <property type="component" value="Chromosome 1"/>
</dbReference>
<evidence type="ECO:0000256" key="1">
    <source>
        <dbReference type="SAM" id="MobiDB-lite"/>
    </source>
</evidence>
<name>A0A1B1BPQ5_9MICO</name>
<reference evidence="2 3" key="1">
    <citation type="submission" date="2016-06" db="EMBL/GenBank/DDBJ databases">
        <title>Genome sequencing of Cryobacterium arcticum PAMC 27867.</title>
        <authorList>
            <person name="Lee J."/>
            <person name="Kim O.-S."/>
        </authorList>
    </citation>
    <scope>NUCLEOTIDE SEQUENCE [LARGE SCALE GENOMIC DNA]</scope>
    <source>
        <strain evidence="2 3">PAMC 27867</strain>
    </source>
</reference>
<dbReference type="RefSeq" id="WP_066598470.1">
    <property type="nucleotide sequence ID" value="NZ_CP016282.1"/>
</dbReference>
<dbReference type="AlphaFoldDB" id="A0A1B1BPQ5"/>
<feature type="compositionally biased region" description="Basic and acidic residues" evidence="1">
    <location>
        <begin position="1"/>
        <end position="16"/>
    </location>
</feature>
<protein>
    <submittedName>
        <fullName evidence="2">Uncharacterized protein</fullName>
    </submittedName>
</protein>
<dbReference type="OrthoDB" id="5070776at2"/>
<feature type="compositionally biased region" description="Polar residues" evidence="1">
    <location>
        <begin position="20"/>
        <end position="35"/>
    </location>
</feature>
<keyword evidence="3" id="KW-1185">Reference proteome</keyword>
<dbReference type="KEGG" id="cart:PA27867_3629"/>
<evidence type="ECO:0000313" key="3">
    <source>
        <dbReference type="Proteomes" id="UP000092582"/>
    </source>
</evidence>
<sequence>MQRDILGRNAEKDQAVKTRNLGTTPTLRSTSVTDGHTEFNGNESLLVKGSQKVSGWLIVTGTLKVVGAFLLEGATTMTGNLISSGTALFTGAFTSRGTTRFEGDTTQQGPLHVVGASDFTGDVDMAGLLKILGNVLLTGDVVVGPGGEITIAGSAPITLGVGPNGLPALYFGSGASLEGTSTGARMVSSGSPYVEASTNSAQLVSGSRAVRVTDGATFASGLTESANAANVYIDSAGRLFKATG</sequence>
<dbReference type="STRING" id="670052.PA27867_3629"/>
<feature type="region of interest" description="Disordered" evidence="1">
    <location>
        <begin position="1"/>
        <end position="35"/>
    </location>
</feature>
<organism evidence="2 3">
    <name type="scientific">Cryobacterium arcticum</name>
    <dbReference type="NCBI Taxonomy" id="670052"/>
    <lineage>
        <taxon>Bacteria</taxon>
        <taxon>Bacillati</taxon>
        <taxon>Actinomycetota</taxon>
        <taxon>Actinomycetes</taxon>
        <taxon>Micrococcales</taxon>
        <taxon>Microbacteriaceae</taxon>
        <taxon>Cryobacterium</taxon>
    </lineage>
</organism>
<evidence type="ECO:0000313" key="2">
    <source>
        <dbReference type="EMBL" id="ANP74547.1"/>
    </source>
</evidence>
<dbReference type="EMBL" id="CP016282">
    <property type="protein sequence ID" value="ANP74547.1"/>
    <property type="molecule type" value="Genomic_DNA"/>
</dbReference>
<proteinExistence type="predicted"/>
<accession>A0A1B1BPQ5</accession>
<gene>
    <name evidence="2" type="ORF">PA27867_3629</name>
</gene>